<feature type="compositionally biased region" description="Basic residues" evidence="1">
    <location>
        <begin position="60"/>
        <end position="70"/>
    </location>
</feature>
<accession>A0A6A6CKY5</accession>
<organism evidence="2 3">
    <name type="scientific">Zasmidium cellare ATCC 36951</name>
    <dbReference type="NCBI Taxonomy" id="1080233"/>
    <lineage>
        <taxon>Eukaryota</taxon>
        <taxon>Fungi</taxon>
        <taxon>Dikarya</taxon>
        <taxon>Ascomycota</taxon>
        <taxon>Pezizomycotina</taxon>
        <taxon>Dothideomycetes</taxon>
        <taxon>Dothideomycetidae</taxon>
        <taxon>Mycosphaerellales</taxon>
        <taxon>Mycosphaerellaceae</taxon>
        <taxon>Zasmidium</taxon>
    </lineage>
</organism>
<feature type="compositionally biased region" description="Basic and acidic residues" evidence="1">
    <location>
        <begin position="21"/>
        <end position="33"/>
    </location>
</feature>
<dbReference type="GeneID" id="54565711"/>
<feature type="region of interest" description="Disordered" evidence="1">
    <location>
        <begin position="1"/>
        <end position="125"/>
    </location>
</feature>
<sequence length="239" mass="26889">MAKVYPDPEPQIADHPPTDLLHLEARQSQKDSSTKSPRPPRTSLGHRNPPTERGPLRRPASQHHFPRHHHQDQTPPGNHVPRQPPPGPLSTHTWNDLDLPRPQESNGAPTPPPRQNDSKESHPHGRIHAQTVLLPAQLHRILATDQTRLRRLACAASLGWMGRSQLPAEVTLGEIYDQFFEREADVERMMWNSRNPLSRGRWAFGSGLGGRVDVYDEDVSLRGSTMLRITPIGDEGLSY</sequence>
<dbReference type="RefSeq" id="XP_033668590.1">
    <property type="nucleotide sequence ID" value="XM_033812439.1"/>
</dbReference>
<evidence type="ECO:0000313" key="3">
    <source>
        <dbReference type="Proteomes" id="UP000799537"/>
    </source>
</evidence>
<evidence type="ECO:0000313" key="2">
    <source>
        <dbReference type="EMBL" id="KAF2167701.1"/>
    </source>
</evidence>
<name>A0A6A6CKY5_ZASCE</name>
<protein>
    <submittedName>
        <fullName evidence="2">Uncharacterized protein</fullName>
    </submittedName>
</protein>
<dbReference type="Proteomes" id="UP000799537">
    <property type="component" value="Unassembled WGS sequence"/>
</dbReference>
<dbReference type="EMBL" id="ML993592">
    <property type="protein sequence ID" value="KAF2167701.1"/>
    <property type="molecule type" value="Genomic_DNA"/>
</dbReference>
<proteinExistence type="predicted"/>
<reference evidence="2" key="1">
    <citation type="journal article" date="2020" name="Stud. Mycol.">
        <title>101 Dothideomycetes genomes: a test case for predicting lifestyles and emergence of pathogens.</title>
        <authorList>
            <person name="Haridas S."/>
            <person name="Albert R."/>
            <person name="Binder M."/>
            <person name="Bloem J."/>
            <person name="Labutti K."/>
            <person name="Salamov A."/>
            <person name="Andreopoulos B."/>
            <person name="Baker S."/>
            <person name="Barry K."/>
            <person name="Bills G."/>
            <person name="Bluhm B."/>
            <person name="Cannon C."/>
            <person name="Castanera R."/>
            <person name="Culley D."/>
            <person name="Daum C."/>
            <person name="Ezra D."/>
            <person name="Gonzalez J."/>
            <person name="Henrissat B."/>
            <person name="Kuo A."/>
            <person name="Liang C."/>
            <person name="Lipzen A."/>
            <person name="Lutzoni F."/>
            <person name="Magnuson J."/>
            <person name="Mondo S."/>
            <person name="Nolan M."/>
            <person name="Ohm R."/>
            <person name="Pangilinan J."/>
            <person name="Park H.-J."/>
            <person name="Ramirez L."/>
            <person name="Alfaro M."/>
            <person name="Sun H."/>
            <person name="Tritt A."/>
            <person name="Yoshinaga Y."/>
            <person name="Zwiers L.-H."/>
            <person name="Turgeon B."/>
            <person name="Goodwin S."/>
            <person name="Spatafora J."/>
            <person name="Crous P."/>
            <person name="Grigoriev I."/>
        </authorList>
    </citation>
    <scope>NUCLEOTIDE SEQUENCE</scope>
    <source>
        <strain evidence="2">ATCC 36951</strain>
    </source>
</reference>
<gene>
    <name evidence="2" type="ORF">M409DRAFT_53683</name>
</gene>
<evidence type="ECO:0000256" key="1">
    <source>
        <dbReference type="SAM" id="MobiDB-lite"/>
    </source>
</evidence>
<keyword evidence="3" id="KW-1185">Reference proteome</keyword>
<dbReference type="AlphaFoldDB" id="A0A6A6CKY5"/>